<dbReference type="Pfam" id="PF13560">
    <property type="entry name" value="HTH_31"/>
    <property type="match status" value="1"/>
</dbReference>
<sequence length="147" mass="16139">MPNIASVLKDEIARVARKETRADIQALKKSVAHYRSEIAALKRRLQQLEQAVKRQGRSRPASVQAADAGGEPEGPRVRFSARSLASQRKRLGLSAPALARLLGVSALSVYKWESGNTRPRPRQIEAIAGLRKIGRREAARRLEALAG</sequence>
<keyword evidence="4" id="KW-1185">Reference proteome</keyword>
<protein>
    <submittedName>
        <fullName evidence="3">Helix-turn-helix domain-containing protein</fullName>
    </submittedName>
</protein>
<evidence type="ECO:0000313" key="3">
    <source>
        <dbReference type="EMBL" id="MBE7940465.1"/>
    </source>
</evidence>
<feature type="domain" description="HTH cro/C1-type" evidence="2">
    <location>
        <begin position="84"/>
        <end position="128"/>
    </location>
</feature>
<evidence type="ECO:0000313" key="4">
    <source>
        <dbReference type="Proteomes" id="UP000715965"/>
    </source>
</evidence>
<name>A0ABR9SDN7_9BURK</name>
<evidence type="ECO:0000259" key="2">
    <source>
        <dbReference type="PROSITE" id="PS50943"/>
    </source>
</evidence>
<gene>
    <name evidence="3" type="ORF">IM725_07770</name>
</gene>
<proteinExistence type="predicted"/>
<feature type="region of interest" description="Disordered" evidence="1">
    <location>
        <begin position="50"/>
        <end position="78"/>
    </location>
</feature>
<reference evidence="3 4" key="1">
    <citation type="submission" date="2020-10" db="EMBL/GenBank/DDBJ databases">
        <title>Draft genome of Ramlibacter aquaticus LMG 30558.</title>
        <authorList>
            <person name="Props R."/>
        </authorList>
    </citation>
    <scope>NUCLEOTIDE SEQUENCE [LARGE SCALE GENOMIC DNA]</scope>
    <source>
        <strain evidence="3 4">LMG 30558</strain>
    </source>
</reference>
<dbReference type="PROSITE" id="PS50943">
    <property type="entry name" value="HTH_CROC1"/>
    <property type="match status" value="1"/>
</dbReference>
<dbReference type="SUPFAM" id="SSF47413">
    <property type="entry name" value="lambda repressor-like DNA-binding domains"/>
    <property type="match status" value="1"/>
</dbReference>
<dbReference type="RefSeq" id="WP_193780007.1">
    <property type="nucleotide sequence ID" value="NZ_JADDOJ010000023.1"/>
</dbReference>
<dbReference type="Gene3D" id="1.10.260.40">
    <property type="entry name" value="lambda repressor-like DNA-binding domains"/>
    <property type="match status" value="1"/>
</dbReference>
<dbReference type="InterPro" id="IPR001387">
    <property type="entry name" value="Cro/C1-type_HTH"/>
</dbReference>
<comment type="caution">
    <text evidence="3">The sequence shown here is derived from an EMBL/GenBank/DDBJ whole genome shotgun (WGS) entry which is preliminary data.</text>
</comment>
<dbReference type="InterPro" id="IPR010982">
    <property type="entry name" value="Lambda_DNA-bd_dom_sf"/>
</dbReference>
<organism evidence="3 4">
    <name type="scientific">Ramlibacter aquaticus</name>
    <dbReference type="NCBI Taxonomy" id="2780094"/>
    <lineage>
        <taxon>Bacteria</taxon>
        <taxon>Pseudomonadati</taxon>
        <taxon>Pseudomonadota</taxon>
        <taxon>Betaproteobacteria</taxon>
        <taxon>Burkholderiales</taxon>
        <taxon>Comamonadaceae</taxon>
        <taxon>Ramlibacter</taxon>
    </lineage>
</organism>
<dbReference type="SMART" id="SM00530">
    <property type="entry name" value="HTH_XRE"/>
    <property type="match status" value="1"/>
</dbReference>
<dbReference type="Proteomes" id="UP000715965">
    <property type="component" value="Unassembled WGS sequence"/>
</dbReference>
<accession>A0ABR9SDN7</accession>
<evidence type="ECO:0000256" key="1">
    <source>
        <dbReference type="SAM" id="MobiDB-lite"/>
    </source>
</evidence>
<dbReference type="CDD" id="cd00093">
    <property type="entry name" value="HTH_XRE"/>
    <property type="match status" value="1"/>
</dbReference>
<dbReference type="EMBL" id="JADDOJ010000023">
    <property type="protein sequence ID" value="MBE7940465.1"/>
    <property type="molecule type" value="Genomic_DNA"/>
</dbReference>